<keyword evidence="2" id="KW-1185">Reference proteome</keyword>
<organism evidence="1 2">
    <name type="scientific">Bacillus cytotoxicus</name>
    <dbReference type="NCBI Taxonomy" id="580165"/>
    <lineage>
        <taxon>Bacteria</taxon>
        <taxon>Bacillati</taxon>
        <taxon>Bacillota</taxon>
        <taxon>Bacilli</taxon>
        <taxon>Bacillales</taxon>
        <taxon>Bacillaceae</taxon>
        <taxon>Bacillus</taxon>
        <taxon>Bacillus cereus group</taxon>
    </lineage>
</organism>
<name>A0ACC6A0U3_9BACI</name>
<protein>
    <submittedName>
        <fullName evidence="1">Tetratricopeptide repeat protein</fullName>
    </submittedName>
</protein>
<evidence type="ECO:0000313" key="1">
    <source>
        <dbReference type="EMBL" id="MCM3734485.1"/>
    </source>
</evidence>
<proteinExistence type="predicted"/>
<gene>
    <name evidence="1" type="ORF">M3215_01185</name>
</gene>
<evidence type="ECO:0000313" key="2">
    <source>
        <dbReference type="Proteomes" id="UP001202289"/>
    </source>
</evidence>
<comment type="caution">
    <text evidence="1">The sequence shown here is derived from an EMBL/GenBank/DDBJ whole genome shotgun (WGS) entry which is preliminary data.</text>
</comment>
<sequence length="183" mass="21407">MKHIPFEMGYTFDENLREQPLSLEQMKQGITFLKTNLTSTGISYAKQCGLIGVYERIAGNLSESKFYLQQAIDQYEISQHIQGLFINKLRLAHVYHWEKNFEEANKIFNELLHVLQQNELTAYEDFFYQHYGKCKIDEGDISTALSYFQRALQIRLKKGDPELIDSTERCVQYCRSVLIDSSN</sequence>
<dbReference type="EMBL" id="JAMBOP010000001">
    <property type="protein sequence ID" value="MCM3734485.1"/>
    <property type="molecule type" value="Genomic_DNA"/>
</dbReference>
<dbReference type="Proteomes" id="UP001202289">
    <property type="component" value="Unassembled WGS sequence"/>
</dbReference>
<reference evidence="1" key="1">
    <citation type="submission" date="2022-05" db="EMBL/GenBank/DDBJ databases">
        <title>Comparative Genomics of Spacecraft Associated Microbes.</title>
        <authorList>
            <person name="Tran M.T."/>
            <person name="Wright A."/>
            <person name="Seuylemezian A."/>
            <person name="Eisen J."/>
            <person name="Coil D."/>
        </authorList>
    </citation>
    <scope>NUCLEOTIDE SEQUENCE</scope>
    <source>
        <strain evidence="1">FAIRING 10M-2.2</strain>
    </source>
</reference>
<accession>A0ACC6A0U3</accession>